<feature type="domain" description="Carrier" evidence="1">
    <location>
        <begin position="1"/>
        <end position="71"/>
    </location>
</feature>
<dbReference type="EMBL" id="GU211010">
    <property type="protein sequence ID" value="ADQ74609.1"/>
    <property type="molecule type" value="Genomic_DNA"/>
</dbReference>
<dbReference type="AlphaFoldDB" id="G8AA79"/>
<reference evidence="2" key="1">
    <citation type="journal article" date="2011" name="Chem. Biol.">
        <title>Promysalin, a Salicylate-Containing Pseudomonas putida Antibiotic, Promotes Surface Colonization and Selectively Targets Other Pseudomonas.</title>
        <authorList>
            <person name="Li W."/>
            <person name="Estrada-de los Santos P."/>
            <person name="Matthijs S."/>
            <person name="Xie G.-L."/>
            <person name="Busson R."/>
            <person name="Cornelis P."/>
            <person name="Rozenski J."/>
            <person name="De Mot R."/>
        </authorList>
    </citation>
    <scope>NUCLEOTIDE SEQUENCE</scope>
    <source>
        <strain evidence="2">RW10S1</strain>
    </source>
</reference>
<name>G8AA79_PSEPU</name>
<sequence length="77" mass="8827">MRIQLRELWQALLPGEQFEDTTPFHEAGGSSLALMRLFMRGMKVFGVRLEISQYPQLQSIEQQARYILAARKDGSDA</sequence>
<dbReference type="Pfam" id="PF00550">
    <property type="entry name" value="PP-binding"/>
    <property type="match status" value="1"/>
</dbReference>
<dbReference type="InterPro" id="IPR009081">
    <property type="entry name" value="PP-bd_ACP"/>
</dbReference>
<accession>G8AA79</accession>
<proteinExistence type="predicted"/>
<evidence type="ECO:0000259" key="1">
    <source>
        <dbReference type="PROSITE" id="PS50075"/>
    </source>
</evidence>
<dbReference type="Gene3D" id="1.10.1200.10">
    <property type="entry name" value="ACP-like"/>
    <property type="match status" value="1"/>
</dbReference>
<dbReference type="SUPFAM" id="SSF47336">
    <property type="entry name" value="ACP-like"/>
    <property type="match status" value="1"/>
</dbReference>
<dbReference type="InterPro" id="IPR036736">
    <property type="entry name" value="ACP-like_sf"/>
</dbReference>
<dbReference type="PROSITE" id="PS50075">
    <property type="entry name" value="CARRIER"/>
    <property type="match status" value="1"/>
</dbReference>
<organism evidence="2">
    <name type="scientific">Pseudomonas putida</name>
    <name type="common">Arthrobacter siderocapsulatus</name>
    <dbReference type="NCBI Taxonomy" id="303"/>
    <lineage>
        <taxon>Bacteria</taxon>
        <taxon>Pseudomonadati</taxon>
        <taxon>Pseudomonadota</taxon>
        <taxon>Gammaproteobacteria</taxon>
        <taxon>Pseudomonadales</taxon>
        <taxon>Pseudomonadaceae</taxon>
        <taxon>Pseudomonas</taxon>
    </lineage>
</organism>
<evidence type="ECO:0000313" key="2">
    <source>
        <dbReference type="EMBL" id="ADQ74609.1"/>
    </source>
</evidence>
<protein>
    <submittedName>
        <fullName evidence="2">Carrier protein</fullName>
    </submittedName>
</protein>
<gene>
    <name evidence="2" type="primary">ppgA</name>
</gene>